<evidence type="ECO:0000256" key="7">
    <source>
        <dbReference type="SAM" id="MobiDB-lite"/>
    </source>
</evidence>
<dbReference type="InterPro" id="IPR026739">
    <property type="entry name" value="AP_beta"/>
</dbReference>
<feature type="compositionally biased region" description="Polar residues" evidence="7">
    <location>
        <begin position="702"/>
        <end position="712"/>
    </location>
</feature>
<dbReference type="AlphaFoldDB" id="A0ABD2QL79"/>
<accession>A0ABD2QL79</accession>
<evidence type="ECO:0000256" key="6">
    <source>
        <dbReference type="PIRNR" id="PIRNR002291"/>
    </source>
</evidence>
<gene>
    <name evidence="9" type="primary">AP3B2</name>
    <name evidence="9" type="ORF">Ciccas_001133</name>
</gene>
<dbReference type="SUPFAM" id="SSF48371">
    <property type="entry name" value="ARM repeat"/>
    <property type="match status" value="1"/>
</dbReference>
<reference evidence="9 10" key="1">
    <citation type="submission" date="2024-11" db="EMBL/GenBank/DDBJ databases">
        <title>Adaptive evolution of stress response genes in parasites aligns with host niche diversity.</title>
        <authorList>
            <person name="Hahn C."/>
            <person name="Resl P."/>
        </authorList>
    </citation>
    <scope>NUCLEOTIDE SEQUENCE [LARGE SCALE GENOMIC DNA]</scope>
    <source>
        <strain evidence="9">EGGRZ-B1_66</strain>
        <tissue evidence="9">Body</tissue>
    </source>
</reference>
<organism evidence="9 10">
    <name type="scientific">Cichlidogyrus casuarinus</name>
    <dbReference type="NCBI Taxonomy" id="1844966"/>
    <lineage>
        <taxon>Eukaryota</taxon>
        <taxon>Metazoa</taxon>
        <taxon>Spiralia</taxon>
        <taxon>Lophotrochozoa</taxon>
        <taxon>Platyhelminthes</taxon>
        <taxon>Monogenea</taxon>
        <taxon>Monopisthocotylea</taxon>
        <taxon>Dactylogyridea</taxon>
        <taxon>Ancyrocephalidae</taxon>
        <taxon>Cichlidogyrus</taxon>
    </lineage>
</organism>
<evidence type="ECO:0000256" key="2">
    <source>
        <dbReference type="ARBA" id="ARBA00006613"/>
    </source>
</evidence>
<evidence type="ECO:0000256" key="5">
    <source>
        <dbReference type="ARBA" id="ARBA00023136"/>
    </source>
</evidence>
<dbReference type="GO" id="GO:0015031">
    <property type="term" value="P:protein transport"/>
    <property type="evidence" value="ECO:0007669"/>
    <property type="project" value="UniProtKB-KW"/>
</dbReference>
<evidence type="ECO:0000256" key="4">
    <source>
        <dbReference type="ARBA" id="ARBA00022927"/>
    </source>
</evidence>
<comment type="subcellular location">
    <subcellularLocation>
        <location evidence="1">Endomembrane system</location>
    </subcellularLocation>
</comment>
<dbReference type="InterPro" id="IPR016342">
    <property type="entry name" value="AP_complex_bsu_1_2_4"/>
</dbReference>
<evidence type="ECO:0000256" key="1">
    <source>
        <dbReference type="ARBA" id="ARBA00004308"/>
    </source>
</evidence>
<dbReference type="EMBL" id="JBJKFK010000070">
    <property type="protein sequence ID" value="KAL3320195.1"/>
    <property type="molecule type" value="Genomic_DNA"/>
</dbReference>
<keyword evidence="3 6" id="KW-0813">Transport</keyword>
<feature type="compositionally biased region" description="Polar residues" evidence="7">
    <location>
        <begin position="605"/>
        <end position="625"/>
    </location>
</feature>
<proteinExistence type="inferred from homology"/>
<dbReference type="Proteomes" id="UP001626550">
    <property type="component" value="Unassembled WGS sequence"/>
</dbReference>
<feature type="compositionally biased region" description="Polar residues" evidence="7">
    <location>
        <begin position="673"/>
        <end position="685"/>
    </location>
</feature>
<evidence type="ECO:0000256" key="3">
    <source>
        <dbReference type="ARBA" id="ARBA00022448"/>
    </source>
</evidence>
<evidence type="ECO:0000313" key="9">
    <source>
        <dbReference type="EMBL" id="KAL3320195.1"/>
    </source>
</evidence>
<feature type="domain" description="Clathrin/coatomer adaptor adaptin-like N-terminal" evidence="8">
    <location>
        <begin position="1"/>
        <end position="528"/>
    </location>
</feature>
<keyword evidence="10" id="KW-1185">Reference proteome</keyword>
<dbReference type="Gene3D" id="1.25.10.10">
    <property type="entry name" value="Leucine-rich Repeat Variant"/>
    <property type="match status" value="1"/>
</dbReference>
<keyword evidence="4 6" id="KW-0653">Protein transport</keyword>
<feature type="compositionally biased region" description="Low complexity" evidence="7">
    <location>
        <begin position="206"/>
        <end position="216"/>
    </location>
</feature>
<dbReference type="InterPro" id="IPR016024">
    <property type="entry name" value="ARM-type_fold"/>
</dbReference>
<comment type="caution">
    <text evidence="9">The sequence shown here is derived from an EMBL/GenBank/DDBJ whole genome shotgun (WGS) entry which is preliminary data.</text>
</comment>
<dbReference type="InterPro" id="IPR011989">
    <property type="entry name" value="ARM-like"/>
</dbReference>
<comment type="similarity">
    <text evidence="2 6">Belongs to the adaptor complexes large subunit family.</text>
</comment>
<sequence length="712" mass="79266">MMAAGKDCSNVFPSVVKNVAAKNGEMRKMVFIYLSRYAESHQDLALLSISTIQRGMRDPNQLIRASALRILMSIRVPMVIPILLMSVTEASSDLSPFVRKTVAQSLPKLYDMDDNQKPQLVDLVEKLLKDHTTLVAGTAVQAFEEICPERIDLIHKHFKKLCSILLDIDEWGQMSVINMLTRYARTQFLDPNVPAPHKRPNKDNSSDGSKSDSTIHSSDEDELCTKKDVNSQLAEADYQLLVSSCRALLHSKNSAVVIAVCQLYFHCGKKSELTEVSRALIGLLRHSRESQYLVLTQLAHMVNSEPVKMCSSLEPHLKRFFVFSMDPLPCKLLKLDILCHLACEANSAIILRELQAYVLFPELPFVSATIHGIGRIACKVPQVADVCLAGLVRLISRQNEHIVGDSVVVMRSLLQVQSKEHEEIVTQLTSMLDSMTLPTAKASILWLVGEYFNKISKLAPDVLRKAVKNFAKEATIVKMQILNLATKLCINNPGQTHLLAQYVCNQAWYDKDYDIRDRSRVIKALLFPSQLPNENGENTYGYLARHAKKLFLAPKPSPILTGNETLVCGNNNLRLGSLSQVVNRQLQDYQELPEWPKELPDPSLRQVQQSVSSEPFASSNNKQNRLSTSSDSTEESSTSSEELPLYSSTGIVEPKEYQSMSASEASSEEKTDNGSSSESEGSTQVVPKRPSQKFASAVPSHFLQSNSSSESD</sequence>
<dbReference type="GO" id="GO:0012505">
    <property type="term" value="C:endomembrane system"/>
    <property type="evidence" value="ECO:0007669"/>
    <property type="project" value="UniProtKB-SubCell"/>
</dbReference>
<evidence type="ECO:0000259" key="8">
    <source>
        <dbReference type="Pfam" id="PF01602"/>
    </source>
</evidence>
<feature type="region of interest" description="Disordered" evidence="7">
    <location>
        <begin position="595"/>
        <end position="712"/>
    </location>
</feature>
<evidence type="ECO:0000313" key="10">
    <source>
        <dbReference type="Proteomes" id="UP001626550"/>
    </source>
</evidence>
<dbReference type="InterPro" id="IPR002553">
    <property type="entry name" value="Clathrin/coatomer_adapt-like_N"/>
</dbReference>
<feature type="region of interest" description="Disordered" evidence="7">
    <location>
        <begin position="191"/>
        <end position="223"/>
    </location>
</feature>
<keyword evidence="5 6" id="KW-0472">Membrane</keyword>
<name>A0ABD2QL79_9PLAT</name>
<feature type="compositionally biased region" description="Low complexity" evidence="7">
    <location>
        <begin position="626"/>
        <end position="649"/>
    </location>
</feature>
<protein>
    <recommendedName>
        <fullName evidence="6">AP complex subunit beta</fullName>
    </recommendedName>
</protein>
<dbReference type="Pfam" id="PF01602">
    <property type="entry name" value="Adaptin_N"/>
    <property type="match status" value="1"/>
</dbReference>
<dbReference type="PIRSF" id="PIRSF002291">
    <property type="entry name" value="AP_complex_beta"/>
    <property type="match status" value="1"/>
</dbReference>
<dbReference type="PANTHER" id="PTHR11134">
    <property type="entry name" value="ADAPTOR COMPLEX SUBUNIT BETA FAMILY MEMBER"/>
    <property type="match status" value="1"/>
</dbReference>